<name>A0A165XDA5_MIMIV</name>
<organism evidence="1 2">
    <name type="scientific">Mimivirus Bombay</name>
    <dbReference type="NCBI Taxonomy" id="1835008"/>
    <lineage>
        <taxon>Viruses</taxon>
        <taxon>Varidnaviria</taxon>
        <taxon>Bamfordvirae</taxon>
        <taxon>Nucleocytoviricota</taxon>
        <taxon>Megaviricetes</taxon>
        <taxon>Imitervirales</taxon>
        <taxon>Mimiviridae</taxon>
        <taxon>Megamimivirinae</taxon>
        <taxon>Mimivirus</taxon>
        <taxon>Mimivirus bradfordmassiliense</taxon>
    </lineage>
</organism>
<reference evidence="1" key="1">
    <citation type="journal article" date="2016" name="Genom Data">
        <title>Isolation and complete genome sequencing of Mimivirus bombay, a Giant Virus in sewage of Mumbai, India.</title>
        <authorList>
            <person name="Chatterjee A."/>
            <person name="Ali F."/>
            <person name="Bange D."/>
            <person name="Kondabagil K."/>
        </authorList>
    </citation>
    <scope>NUCLEOTIDE SEQUENCE [LARGE SCALE GENOMIC DNA]</scope>
    <source>
        <strain evidence="1">1</strain>
    </source>
</reference>
<sequence length="216" mass="26075">MDDQIKEIRQKKHQQYLDHLNGIIPNNQDKQNHIVVPNLINQINPINATNQINPINTTGQRNHVLDKIKFNYAAIRIQRFIRKKMFEPKCINEEEILSIPSIYRLRIDITDMHINEYNEEDIPNDILEYHRIIYKSINFSTDSTLFFRYCFDIRKLYPIRHQQINIFGEYFYLQPDDHKYINCIWKKVNNITSESIRYLTDFDYHKSLSVDSHKSN</sequence>
<evidence type="ECO:0000313" key="1">
    <source>
        <dbReference type="EMBL" id="AMZ02711.1"/>
    </source>
</evidence>
<accession>A0A165XDA5</accession>
<proteinExistence type="predicted"/>
<evidence type="ECO:0000313" key="2">
    <source>
        <dbReference type="Proteomes" id="UP000241559"/>
    </source>
</evidence>
<dbReference type="EMBL" id="KU761889">
    <property type="protein sequence ID" value="AMZ02711.1"/>
    <property type="molecule type" value="Genomic_DNA"/>
</dbReference>
<protein>
    <submittedName>
        <fullName evidence="1">Uncharacterized protein</fullName>
    </submittedName>
</protein>
<dbReference type="Proteomes" id="UP000241559">
    <property type="component" value="Segment"/>
</dbReference>